<dbReference type="GO" id="GO:0005886">
    <property type="term" value="C:plasma membrane"/>
    <property type="evidence" value="ECO:0007669"/>
    <property type="project" value="UniProtKB-SubCell"/>
</dbReference>
<name>A0A0C4Y8Q7_9BURK</name>
<dbReference type="SUPFAM" id="SSF82866">
    <property type="entry name" value="Multidrug efflux transporter AcrB transmembrane domain"/>
    <property type="match status" value="2"/>
</dbReference>
<dbReference type="Gene3D" id="3.30.70.1320">
    <property type="entry name" value="Multidrug efflux transporter AcrB pore domain like"/>
    <property type="match status" value="1"/>
</dbReference>
<feature type="transmembrane region" description="Helical" evidence="8">
    <location>
        <begin position="360"/>
        <end position="380"/>
    </location>
</feature>
<dbReference type="NCBIfam" id="TIGR00914">
    <property type="entry name" value="2A0601"/>
    <property type="match status" value="1"/>
</dbReference>
<feature type="transmembrane region" description="Helical" evidence="8">
    <location>
        <begin position="386"/>
        <end position="405"/>
    </location>
</feature>
<dbReference type="PANTHER" id="PTHR32063:SF12">
    <property type="entry name" value="CATION EFFLUX SYSTEM PROTEIN"/>
    <property type="match status" value="1"/>
</dbReference>
<evidence type="ECO:0000256" key="3">
    <source>
        <dbReference type="ARBA" id="ARBA00022448"/>
    </source>
</evidence>
<evidence type="ECO:0000256" key="5">
    <source>
        <dbReference type="ARBA" id="ARBA00022692"/>
    </source>
</evidence>
<feature type="transmembrane region" description="Helical" evidence="8">
    <location>
        <begin position="856"/>
        <end position="875"/>
    </location>
</feature>
<feature type="transmembrane region" description="Helical" evidence="8">
    <location>
        <begin position="336"/>
        <end position="353"/>
    </location>
</feature>
<feature type="transmembrane region" description="Helical" evidence="8">
    <location>
        <begin position="521"/>
        <end position="541"/>
    </location>
</feature>
<keyword evidence="3" id="KW-0813">Transport</keyword>
<dbReference type="PANTHER" id="PTHR32063">
    <property type="match status" value="1"/>
</dbReference>
<feature type="transmembrane region" description="Helical" evidence="8">
    <location>
        <begin position="433"/>
        <end position="454"/>
    </location>
</feature>
<evidence type="ECO:0000256" key="8">
    <source>
        <dbReference type="SAM" id="Phobius"/>
    </source>
</evidence>
<dbReference type="RefSeq" id="WP_043352974.1">
    <property type="nucleotide sequence ID" value="NZ_CP010537.1"/>
</dbReference>
<dbReference type="Gene3D" id="3.30.70.1440">
    <property type="entry name" value="Multidrug efflux transporter AcrB pore domain"/>
    <property type="match status" value="1"/>
</dbReference>
<feature type="transmembrane region" description="Helical" evidence="8">
    <location>
        <begin position="953"/>
        <end position="972"/>
    </location>
</feature>
<dbReference type="OrthoDB" id="9798415at2"/>
<gene>
    <name evidence="9" type="ORF">RR42_s0219</name>
</gene>
<keyword evidence="5 8" id="KW-0812">Transmembrane</keyword>
<comment type="subcellular location">
    <subcellularLocation>
        <location evidence="1">Cell membrane</location>
        <topology evidence="1">Multi-pass membrane protein</topology>
    </subcellularLocation>
</comment>
<reference evidence="9 10" key="1">
    <citation type="journal article" date="2015" name="Genome Announc.">
        <title>Complete Genome Sequence of Cupriavidus basilensis 4G11, Isolated from the Oak Ridge Field Research Center Site.</title>
        <authorList>
            <person name="Ray J."/>
            <person name="Waters R.J."/>
            <person name="Skerker J.M."/>
            <person name="Kuehl J.V."/>
            <person name="Price M.N."/>
            <person name="Huang J."/>
            <person name="Chakraborty R."/>
            <person name="Arkin A.P."/>
            <person name="Deutschbauer A."/>
        </authorList>
    </citation>
    <scope>NUCLEOTIDE SEQUENCE [LARGE SCALE GENOMIC DNA]</scope>
    <source>
        <strain evidence="9">4G11</strain>
    </source>
</reference>
<evidence type="ECO:0000313" key="10">
    <source>
        <dbReference type="Proteomes" id="UP000031843"/>
    </source>
</evidence>
<evidence type="ECO:0000256" key="4">
    <source>
        <dbReference type="ARBA" id="ARBA00022475"/>
    </source>
</evidence>
<dbReference type="Proteomes" id="UP000031843">
    <property type="component" value="Chromosome secondary"/>
</dbReference>
<dbReference type="GO" id="GO:0008324">
    <property type="term" value="F:monoatomic cation transmembrane transporter activity"/>
    <property type="evidence" value="ECO:0007669"/>
    <property type="project" value="InterPro"/>
</dbReference>
<dbReference type="InterPro" id="IPR001036">
    <property type="entry name" value="Acrflvin-R"/>
</dbReference>
<keyword evidence="6 8" id="KW-1133">Transmembrane helix</keyword>
<dbReference type="STRING" id="68895.RR42_s0219"/>
<dbReference type="AlphaFoldDB" id="A0A0C4Y8Q7"/>
<dbReference type="Gene3D" id="1.20.1640.10">
    <property type="entry name" value="Multidrug efflux transporter AcrB transmembrane domain"/>
    <property type="match status" value="2"/>
</dbReference>
<evidence type="ECO:0000256" key="7">
    <source>
        <dbReference type="ARBA" id="ARBA00023136"/>
    </source>
</evidence>
<dbReference type="InterPro" id="IPR027463">
    <property type="entry name" value="AcrB_DN_DC_subdom"/>
</dbReference>
<evidence type="ECO:0000256" key="2">
    <source>
        <dbReference type="ARBA" id="ARBA00010942"/>
    </source>
</evidence>
<organism evidence="9 10">
    <name type="scientific">Cupriavidus basilensis</name>
    <dbReference type="NCBI Taxonomy" id="68895"/>
    <lineage>
        <taxon>Bacteria</taxon>
        <taxon>Pseudomonadati</taxon>
        <taxon>Pseudomonadota</taxon>
        <taxon>Betaproteobacteria</taxon>
        <taxon>Burkholderiales</taxon>
        <taxon>Burkholderiaceae</taxon>
        <taxon>Cupriavidus</taxon>
    </lineage>
</organism>
<dbReference type="Gene3D" id="3.30.2090.10">
    <property type="entry name" value="Multidrug efflux transporter AcrB TolC docking domain, DN and DC subdomains"/>
    <property type="match status" value="2"/>
</dbReference>
<dbReference type="Pfam" id="PF00873">
    <property type="entry name" value="ACR_tran"/>
    <property type="match status" value="1"/>
</dbReference>
<evidence type="ECO:0000313" key="9">
    <source>
        <dbReference type="EMBL" id="AJG21817.1"/>
    </source>
</evidence>
<feature type="transmembrane region" description="Helical" evidence="8">
    <location>
        <begin position="984"/>
        <end position="1007"/>
    </location>
</feature>
<evidence type="ECO:0000256" key="1">
    <source>
        <dbReference type="ARBA" id="ARBA00004651"/>
    </source>
</evidence>
<keyword evidence="4" id="KW-1003">Cell membrane</keyword>
<comment type="similarity">
    <text evidence="2">Belongs to the resistance-nodulation-cell division (RND) (TC 2.A.6) family.</text>
</comment>
<keyword evidence="10" id="KW-1185">Reference proteome</keyword>
<keyword evidence="7 8" id="KW-0472">Membrane</keyword>
<dbReference type="EMBL" id="CP010537">
    <property type="protein sequence ID" value="AJG21817.1"/>
    <property type="molecule type" value="Genomic_DNA"/>
</dbReference>
<dbReference type="SUPFAM" id="SSF82714">
    <property type="entry name" value="Multidrug efflux transporter AcrB TolC docking domain, DN and DC subdomains"/>
    <property type="match status" value="2"/>
</dbReference>
<dbReference type="PRINTS" id="PR00702">
    <property type="entry name" value="ACRIFLAVINRP"/>
</dbReference>
<dbReference type="Gene3D" id="3.30.70.1430">
    <property type="entry name" value="Multidrug efflux transporter AcrB pore domain"/>
    <property type="match status" value="2"/>
</dbReference>
<protein>
    <submittedName>
        <fullName evidence="9">Cobalt-zinc-cadmium resistance protein CzcA</fullName>
    </submittedName>
</protein>
<sequence>MVFSPIKSILKRRLVIVFLAVGLLAAGVLSFLQLPLQAYPGVAPVTVQAITQWPGRSTVEVEQQITIPVENALASVPDVQSFRSVSLFGLSVVTVKFKEGVDNFKARQNFVTYLSQANLPPGVQPNLSPDGDATGEILRYRIEADGIDVTTLKTYQDYNVYKEIKHVPGVADITAFGGKVKQYQIVPTPEKLQAYGLSLKQVVDAVSNANANTGGGLMKAGEQQFVVRGVGLLQTLDDIRNVTVSVSNGVPVRVRDIAEVRVGNTPRLGMVQFDQHDDIVEGIVLMKRDENATEVLARVRDKIADINQNVLPKGIEVKTFYDRQNLLDITMGTVEHALFVGISLVLIVLFIFLGSFRAAAVVAAVIPLALCVSFINMAHFKVPANLISLGAIDFGLIVDAAVIVMENIMRHLEEGETNVEDGIVRATSEVQRAMIFSTGIIIVAYSPLFFMGGVEGIIFKPMAFTMGFALLASIVLALTFVPAVTSFVFRGSLRPHSPKFIAIILSAYKPLLRKLLKKPGLVFLAAFIGLAGTLYSSRYLGTEFLPTLEENNLWLRITLPNTVDLDYSASVARDLRGFFRQQPEVKTVSVQIGRPDDGTDSTGVFNQEYALYFKPPADWPKGATKQQVVERLSRHLDRIPGIEYNFSQYIQDNVNEALSGVKGENSVKIYGSDLVTLQDKAKEVESILKKVPGLADVGIFKELGQPTLNITVDREKSARFGMNVSDIQSAVQFAIGGDAVTNILEGEKTFGLSVRLNDQARNNPDVINRLLVDTPDGQRIPLSMVAKVEATDGPFFVYRETGKRYIAIKFGVRGRDLGSAVAEAQDKVGKAVTLPAGYSIFWDGQFNQMKIAQKKLAVIVPLTILVIFLLLYSTFGNFKDALMVVLNVPFAAIGGLLALHIAGETLSISAGIGFLSLFGIAIQDGVILISYVNRLAQSDDLHAAVVEGAALRLRPVVMTAMLAGLGLLPAALSHGIGSEAQRPLALVIVGGMVTTTLLTLLVLPVVFSWVNRHRGRKGGPDAASLTPPEGI</sequence>
<accession>A0A0C4Y8Q7</accession>
<proteinExistence type="inferred from homology"/>
<dbReference type="GO" id="GO:0042910">
    <property type="term" value="F:xenobiotic transmembrane transporter activity"/>
    <property type="evidence" value="ECO:0007669"/>
    <property type="project" value="TreeGrafter"/>
</dbReference>
<evidence type="ECO:0000256" key="6">
    <source>
        <dbReference type="ARBA" id="ARBA00022989"/>
    </source>
</evidence>
<dbReference type="InterPro" id="IPR004763">
    <property type="entry name" value="CusA-like"/>
</dbReference>
<feature type="transmembrane region" description="Helical" evidence="8">
    <location>
        <begin position="882"/>
        <end position="902"/>
    </location>
</feature>
<dbReference type="KEGG" id="cbw:RR42_s0219"/>
<dbReference type="SUPFAM" id="SSF82693">
    <property type="entry name" value="Multidrug efflux transporter AcrB pore domain, PN1, PN2, PC1 and PC2 subdomains"/>
    <property type="match status" value="3"/>
</dbReference>
<feature type="transmembrane region" description="Helical" evidence="8">
    <location>
        <begin position="466"/>
        <end position="489"/>
    </location>
</feature>
<feature type="transmembrane region" description="Helical" evidence="8">
    <location>
        <begin position="908"/>
        <end position="932"/>
    </location>
</feature>